<comment type="caution">
    <text evidence="1">The sequence shown here is derived from an EMBL/GenBank/DDBJ whole genome shotgun (WGS) entry which is preliminary data.</text>
</comment>
<dbReference type="InParanoid" id="A0A6L2PM68"/>
<keyword evidence="2" id="KW-1185">Reference proteome</keyword>
<dbReference type="Proteomes" id="UP000502823">
    <property type="component" value="Unassembled WGS sequence"/>
</dbReference>
<name>A0A6L2PM68_COPFO</name>
<accession>A0A6L2PM68</accession>
<proteinExistence type="predicted"/>
<dbReference type="OrthoDB" id="10477949at2759"/>
<evidence type="ECO:0000313" key="2">
    <source>
        <dbReference type="Proteomes" id="UP000502823"/>
    </source>
</evidence>
<evidence type="ECO:0000313" key="1">
    <source>
        <dbReference type="EMBL" id="GFG32590.1"/>
    </source>
</evidence>
<dbReference type="EMBL" id="BLKM01008141">
    <property type="protein sequence ID" value="GFG32590.1"/>
    <property type="molecule type" value="Genomic_DNA"/>
</dbReference>
<sequence length="165" mass="19213">MLKFKVKYICKDPLQSFNRPIDFMDTTALENLFFLLYHCISDNMDKTTLFAARFEEALEDAHSDKLFCRIVSAAVGSIIRHSMDRPIKFRQQCYELLQVSSTKDAETELERRLMNVTQTQVATKQDEKQSEQTNTDELWLDKSSLEWDTVTEESSGDTYIQLTSM</sequence>
<organism evidence="1 2">
    <name type="scientific">Coptotermes formosanus</name>
    <name type="common">Formosan subterranean termite</name>
    <dbReference type="NCBI Taxonomy" id="36987"/>
    <lineage>
        <taxon>Eukaryota</taxon>
        <taxon>Metazoa</taxon>
        <taxon>Ecdysozoa</taxon>
        <taxon>Arthropoda</taxon>
        <taxon>Hexapoda</taxon>
        <taxon>Insecta</taxon>
        <taxon>Pterygota</taxon>
        <taxon>Neoptera</taxon>
        <taxon>Polyneoptera</taxon>
        <taxon>Dictyoptera</taxon>
        <taxon>Blattodea</taxon>
        <taxon>Blattoidea</taxon>
        <taxon>Termitoidae</taxon>
        <taxon>Rhinotermitidae</taxon>
        <taxon>Coptotermes</taxon>
    </lineage>
</organism>
<gene>
    <name evidence="1" type="ORF">Cfor_12357</name>
</gene>
<dbReference type="AlphaFoldDB" id="A0A6L2PM68"/>
<protein>
    <submittedName>
        <fullName evidence="1">Uncharacterized protein</fullName>
    </submittedName>
</protein>
<reference evidence="2" key="1">
    <citation type="submission" date="2020-01" db="EMBL/GenBank/DDBJ databases">
        <title>Draft genome sequence of the Termite Coptotermes fromosanus.</title>
        <authorList>
            <person name="Itakura S."/>
            <person name="Yosikawa Y."/>
            <person name="Umezawa K."/>
        </authorList>
    </citation>
    <scope>NUCLEOTIDE SEQUENCE [LARGE SCALE GENOMIC DNA]</scope>
</reference>